<dbReference type="GO" id="GO:0005886">
    <property type="term" value="C:plasma membrane"/>
    <property type="evidence" value="ECO:0007669"/>
    <property type="project" value="UniProtKB-SubCell"/>
</dbReference>
<feature type="transmembrane region" description="Helical" evidence="7">
    <location>
        <begin position="52"/>
        <end position="74"/>
    </location>
</feature>
<organism evidence="8 9">
    <name type="scientific">Nocardioides mangrovicus</name>
    <dbReference type="NCBI Taxonomy" id="2478913"/>
    <lineage>
        <taxon>Bacteria</taxon>
        <taxon>Bacillati</taxon>
        <taxon>Actinomycetota</taxon>
        <taxon>Actinomycetes</taxon>
        <taxon>Propionibacteriales</taxon>
        <taxon>Nocardioidaceae</taxon>
        <taxon>Nocardioides</taxon>
    </lineage>
</organism>
<feature type="transmembrane region" description="Helical" evidence="7">
    <location>
        <begin position="114"/>
        <end position="134"/>
    </location>
</feature>
<comment type="subcellular location">
    <subcellularLocation>
        <location evidence="1">Cell membrane</location>
        <topology evidence="1">Multi-pass membrane protein</topology>
    </subcellularLocation>
</comment>
<dbReference type="NCBIfam" id="TIGR00765">
    <property type="entry name" value="yihY_not_rbn"/>
    <property type="match status" value="1"/>
</dbReference>
<gene>
    <name evidence="8" type="ORF">D9V37_01755</name>
</gene>
<dbReference type="Pfam" id="PF03631">
    <property type="entry name" value="Virul_fac_BrkB"/>
    <property type="match status" value="1"/>
</dbReference>
<evidence type="ECO:0000256" key="6">
    <source>
        <dbReference type="SAM" id="MobiDB-lite"/>
    </source>
</evidence>
<protein>
    <submittedName>
        <fullName evidence="8">YihY/virulence factor BrkB family protein</fullName>
    </submittedName>
</protein>
<feature type="transmembrane region" description="Helical" evidence="7">
    <location>
        <begin position="160"/>
        <end position="183"/>
    </location>
</feature>
<dbReference type="EMBL" id="RDBE01000001">
    <property type="protein sequence ID" value="RLV51232.1"/>
    <property type="molecule type" value="Genomic_DNA"/>
</dbReference>
<evidence type="ECO:0000256" key="3">
    <source>
        <dbReference type="ARBA" id="ARBA00022692"/>
    </source>
</evidence>
<keyword evidence="2" id="KW-1003">Cell membrane</keyword>
<keyword evidence="5 7" id="KW-0472">Membrane</keyword>
<keyword evidence="9" id="KW-1185">Reference proteome</keyword>
<dbReference type="PANTHER" id="PTHR30213:SF0">
    <property type="entry name" value="UPF0761 MEMBRANE PROTEIN YIHY"/>
    <property type="match status" value="1"/>
</dbReference>
<dbReference type="PANTHER" id="PTHR30213">
    <property type="entry name" value="INNER MEMBRANE PROTEIN YHJD"/>
    <property type="match status" value="1"/>
</dbReference>
<evidence type="ECO:0000313" key="9">
    <source>
        <dbReference type="Proteomes" id="UP000281708"/>
    </source>
</evidence>
<feature type="region of interest" description="Disordered" evidence="6">
    <location>
        <begin position="1"/>
        <end position="23"/>
    </location>
</feature>
<keyword evidence="3 7" id="KW-0812">Transmembrane</keyword>
<evidence type="ECO:0000256" key="7">
    <source>
        <dbReference type="SAM" id="Phobius"/>
    </source>
</evidence>
<feature type="transmembrane region" description="Helical" evidence="7">
    <location>
        <begin position="234"/>
        <end position="258"/>
    </location>
</feature>
<sequence>MAYNELEERPAPEHPDKPSGPTKLEGVAIRQALSRTLAEFSADNCTGLAAGLTYYAVFAIFPALIALLSLLGVVGQADSSIKAVLDVMRPLVSDGFLTNQVRPFVENLATAQGAGIGLVVGIVLALLSASGYVAGFRQAMNTILEVEEGRPIWILRPLQFLVTLVAVVLIAGALVILVVSGSVADSIGSKIGVGDQTVLVWNIAKWPVLLVIVVLVVALLYYATPNVKQPHIRWVSVGAFVAIVIWLVASVGFAFYVANFGSYNKTYGSLAFVIVALLWIWITNVALLFGAELDSELERVRELQAGIAAEDQLQLPLRDDRQIKKAEAKHELLLERARDLRRAR</sequence>
<dbReference type="InterPro" id="IPR017039">
    <property type="entry name" value="Virul_fac_BrkB"/>
</dbReference>
<accession>A0A3L8P895</accession>
<comment type="caution">
    <text evidence="8">The sequence shown here is derived from an EMBL/GenBank/DDBJ whole genome shotgun (WGS) entry which is preliminary data.</text>
</comment>
<evidence type="ECO:0000256" key="5">
    <source>
        <dbReference type="ARBA" id="ARBA00023136"/>
    </source>
</evidence>
<evidence type="ECO:0000313" key="8">
    <source>
        <dbReference type="EMBL" id="RLV51232.1"/>
    </source>
</evidence>
<feature type="transmembrane region" description="Helical" evidence="7">
    <location>
        <begin position="203"/>
        <end position="222"/>
    </location>
</feature>
<evidence type="ECO:0000256" key="2">
    <source>
        <dbReference type="ARBA" id="ARBA00022475"/>
    </source>
</evidence>
<name>A0A3L8P895_9ACTN</name>
<reference evidence="8 9" key="1">
    <citation type="submission" date="2018-10" db="EMBL/GenBank/DDBJ databases">
        <title>Marmoricola sp. 4Q3S-7 whole genome shotgun sequence.</title>
        <authorList>
            <person name="Li F."/>
        </authorList>
    </citation>
    <scope>NUCLEOTIDE SEQUENCE [LARGE SCALE GENOMIC DNA]</scope>
    <source>
        <strain evidence="8 9">4Q3S-7</strain>
    </source>
</reference>
<dbReference type="OrthoDB" id="9781030at2"/>
<proteinExistence type="predicted"/>
<keyword evidence="4 7" id="KW-1133">Transmembrane helix</keyword>
<evidence type="ECO:0000256" key="4">
    <source>
        <dbReference type="ARBA" id="ARBA00022989"/>
    </source>
</evidence>
<evidence type="ECO:0000256" key="1">
    <source>
        <dbReference type="ARBA" id="ARBA00004651"/>
    </source>
</evidence>
<dbReference type="PIRSF" id="PIRSF035875">
    <property type="entry name" value="RNase_BN"/>
    <property type="match status" value="1"/>
</dbReference>
<feature type="compositionally biased region" description="Basic and acidic residues" evidence="6">
    <location>
        <begin position="1"/>
        <end position="17"/>
    </location>
</feature>
<feature type="transmembrane region" description="Helical" evidence="7">
    <location>
        <begin position="270"/>
        <end position="291"/>
    </location>
</feature>
<dbReference type="AlphaFoldDB" id="A0A3L8P895"/>
<dbReference type="Proteomes" id="UP000281708">
    <property type="component" value="Unassembled WGS sequence"/>
</dbReference>